<dbReference type="GO" id="GO:0006260">
    <property type="term" value="P:DNA replication"/>
    <property type="evidence" value="ECO:0007669"/>
    <property type="project" value="UniProtKB-KW"/>
</dbReference>
<evidence type="ECO:0000256" key="9">
    <source>
        <dbReference type="ARBA" id="ARBA00022801"/>
    </source>
</evidence>
<name>A0A2K9LSW4_9VIRU</name>
<evidence type="ECO:0000256" key="6">
    <source>
        <dbReference type="ARBA" id="ARBA00022723"/>
    </source>
</evidence>
<keyword evidence="4" id="KW-0235">DNA replication</keyword>
<evidence type="ECO:0000313" key="13">
    <source>
        <dbReference type="EMBL" id="AUM61976.1"/>
    </source>
</evidence>
<evidence type="ECO:0000256" key="1">
    <source>
        <dbReference type="ARBA" id="ARBA00004147"/>
    </source>
</evidence>
<evidence type="ECO:0000256" key="11">
    <source>
        <dbReference type="ARBA" id="ARBA00023125"/>
    </source>
</evidence>
<sequence>MKTRAYCFTINTPTHFDLADCFQLFDQYGRYMVLGFEVCPNTGRDHIQGYVYAKNPIRWSTVKDICVRAHIEESKGSPLQNLTYCSKTGLYVEFGNLPEKGVPTWDKICDAMKNPKENMQLYMQYSKFYREIVAHDNSVEKDRRIEFVDIDQKYSLICSLDYDTITDSFDLYNGEEVVILEAKECTQIVGARHIRLDDRIAYWLLGKPKLVKYGYQYIKFDPELIVILHEPEDEDSIEKIKKSIEEIYRCRKATEEDATLEDGRPEVEDV</sequence>
<evidence type="ECO:0000256" key="10">
    <source>
        <dbReference type="ARBA" id="ARBA00023124"/>
    </source>
</evidence>
<protein>
    <submittedName>
        <fullName evidence="13">Rep</fullName>
    </submittedName>
</protein>
<dbReference type="PROSITE" id="PS52020">
    <property type="entry name" value="CRESS_DNA_REP"/>
    <property type="match status" value="1"/>
</dbReference>
<keyword evidence="5" id="KW-0540">Nuclease</keyword>
<keyword evidence="11" id="KW-0238">DNA-binding</keyword>
<keyword evidence="9" id="KW-0378">Hydrolase</keyword>
<dbReference type="Pfam" id="PF02407">
    <property type="entry name" value="Viral_Rep"/>
    <property type="match status" value="1"/>
</dbReference>
<keyword evidence="3" id="KW-0548">Nucleotidyltransferase</keyword>
<accession>A0A2K9LSW4</accession>
<evidence type="ECO:0000256" key="3">
    <source>
        <dbReference type="ARBA" id="ARBA00022695"/>
    </source>
</evidence>
<dbReference type="GO" id="GO:0004519">
    <property type="term" value="F:endonuclease activity"/>
    <property type="evidence" value="ECO:0007669"/>
    <property type="project" value="UniProtKB-KW"/>
</dbReference>
<dbReference type="GO" id="GO:0003677">
    <property type="term" value="F:DNA binding"/>
    <property type="evidence" value="ECO:0007669"/>
    <property type="project" value="UniProtKB-KW"/>
</dbReference>
<evidence type="ECO:0000256" key="4">
    <source>
        <dbReference type="ARBA" id="ARBA00022705"/>
    </source>
</evidence>
<organism evidence="13">
    <name type="scientific">uncultured virus</name>
    <dbReference type="NCBI Taxonomy" id="340016"/>
    <lineage>
        <taxon>Viruses</taxon>
        <taxon>environmental samples</taxon>
    </lineage>
</organism>
<evidence type="ECO:0000256" key="2">
    <source>
        <dbReference type="ARBA" id="ARBA00022679"/>
    </source>
</evidence>
<evidence type="ECO:0000259" key="12">
    <source>
        <dbReference type="PROSITE" id="PS52020"/>
    </source>
</evidence>
<keyword evidence="7" id="KW-0547">Nucleotide-binding</keyword>
<keyword evidence="8" id="KW-0255">Endonuclease</keyword>
<dbReference type="EMBL" id="KY487954">
    <property type="protein sequence ID" value="AUM61976.1"/>
    <property type="molecule type" value="Genomic_DNA"/>
</dbReference>
<feature type="domain" description="CRESS-DNA virus Rep endonuclease" evidence="12">
    <location>
        <begin position="1"/>
        <end position="97"/>
    </location>
</feature>
<dbReference type="Gene3D" id="3.40.1310.20">
    <property type="match status" value="1"/>
</dbReference>
<keyword evidence="2" id="KW-0808">Transferase</keyword>
<evidence type="ECO:0000256" key="7">
    <source>
        <dbReference type="ARBA" id="ARBA00022741"/>
    </source>
</evidence>
<proteinExistence type="predicted"/>
<dbReference type="GO" id="GO:0016779">
    <property type="term" value="F:nucleotidyltransferase activity"/>
    <property type="evidence" value="ECO:0007669"/>
    <property type="project" value="UniProtKB-KW"/>
</dbReference>
<dbReference type="GO" id="GO:0016787">
    <property type="term" value="F:hydrolase activity"/>
    <property type="evidence" value="ECO:0007669"/>
    <property type="project" value="UniProtKB-KW"/>
</dbReference>
<dbReference type="GO" id="GO:0042025">
    <property type="term" value="C:host cell nucleus"/>
    <property type="evidence" value="ECO:0007669"/>
    <property type="project" value="UniProtKB-SubCell"/>
</dbReference>
<dbReference type="GO" id="GO:0046872">
    <property type="term" value="F:metal ion binding"/>
    <property type="evidence" value="ECO:0007669"/>
    <property type="project" value="UniProtKB-KW"/>
</dbReference>
<evidence type="ECO:0000256" key="8">
    <source>
        <dbReference type="ARBA" id="ARBA00022759"/>
    </source>
</evidence>
<gene>
    <name evidence="13" type="primary">Rep</name>
</gene>
<keyword evidence="6" id="KW-0479">Metal-binding</keyword>
<comment type="subcellular location">
    <subcellularLocation>
        <location evidence="1">Host nucleus</location>
    </subcellularLocation>
</comment>
<dbReference type="InterPro" id="IPR049912">
    <property type="entry name" value="CRESS_DNA_REP"/>
</dbReference>
<reference evidence="13" key="1">
    <citation type="submission" date="2017-01" db="EMBL/GenBank/DDBJ databases">
        <title>High-throughput sequencing uncovers low homogeneity in the biogeography of single-stranded DNA viruses.</title>
        <authorList>
            <person name="Pearson V.M."/>
            <person name="Rokyta D.R."/>
        </authorList>
    </citation>
    <scope>NUCLEOTIDE SEQUENCE</scope>
</reference>
<dbReference type="GO" id="GO:0000166">
    <property type="term" value="F:nucleotide binding"/>
    <property type="evidence" value="ECO:0007669"/>
    <property type="project" value="UniProtKB-KW"/>
</dbReference>
<evidence type="ECO:0000256" key="5">
    <source>
        <dbReference type="ARBA" id="ARBA00022722"/>
    </source>
</evidence>
<keyword evidence="10" id="KW-0190">Covalent protein-DNA linkage</keyword>